<feature type="topological domain" description="Cytoplasmic" evidence="8">
    <location>
        <begin position="206"/>
        <end position="255"/>
    </location>
</feature>
<evidence type="ECO:0000256" key="5">
    <source>
        <dbReference type="ARBA" id="ARBA00022824"/>
    </source>
</evidence>
<feature type="signal peptide" evidence="10">
    <location>
        <begin position="1"/>
        <end position="16"/>
    </location>
</feature>
<evidence type="ECO:0000256" key="1">
    <source>
        <dbReference type="ARBA" id="ARBA00004477"/>
    </source>
</evidence>
<dbReference type="EMBL" id="MAVT02000170">
    <property type="protein sequence ID" value="POS78655.1"/>
    <property type="molecule type" value="Genomic_DNA"/>
</dbReference>
<feature type="compositionally biased region" description="Basic and acidic residues" evidence="9">
    <location>
        <begin position="246"/>
        <end position="255"/>
    </location>
</feature>
<feature type="compositionally biased region" description="Polar residues" evidence="9">
    <location>
        <begin position="232"/>
        <end position="245"/>
    </location>
</feature>
<dbReference type="AlphaFoldDB" id="A0A2P5I862"/>
<proteinExistence type="inferred from homology"/>
<dbReference type="GO" id="GO:0043529">
    <property type="term" value="C:GET complex"/>
    <property type="evidence" value="ECO:0007669"/>
    <property type="project" value="InterPro"/>
</dbReference>
<dbReference type="Proteomes" id="UP000094444">
    <property type="component" value="Unassembled WGS sequence"/>
</dbReference>
<keyword evidence="4 8" id="KW-0812">Transmembrane</keyword>
<dbReference type="Pfam" id="PF04420">
    <property type="entry name" value="CHD5"/>
    <property type="match status" value="2"/>
</dbReference>
<keyword evidence="10" id="KW-0732">Signal</keyword>
<dbReference type="InterPro" id="IPR029012">
    <property type="entry name" value="Helix_hairpin_bin_sf"/>
</dbReference>
<comment type="caution">
    <text evidence="8">Lacks conserved residue(s) required for the propagation of feature annotation.</text>
</comment>
<evidence type="ECO:0000256" key="4">
    <source>
        <dbReference type="ARBA" id="ARBA00022692"/>
    </source>
</evidence>
<dbReference type="InParanoid" id="A0A2P5I862"/>
<comment type="caution">
    <text evidence="11">The sequence shown here is derived from an EMBL/GenBank/DDBJ whole genome shotgun (WGS) entry which is preliminary data.</text>
</comment>
<name>A0A2P5I862_DIAHE</name>
<comment type="similarity">
    <text evidence="2 8">Belongs to the WRB/GET1 family.</text>
</comment>
<comment type="subcellular location">
    <subcellularLocation>
        <location evidence="1">Endoplasmic reticulum membrane</location>
        <topology evidence="1">Multi-pass membrane protein</topology>
    </subcellularLocation>
</comment>
<keyword evidence="6 8" id="KW-1133">Transmembrane helix</keyword>
<dbReference type="InterPro" id="IPR028945">
    <property type="entry name" value="Get1"/>
</dbReference>
<keyword evidence="7 8" id="KW-0472">Membrane</keyword>
<evidence type="ECO:0000256" key="7">
    <source>
        <dbReference type="ARBA" id="ARBA00023136"/>
    </source>
</evidence>
<dbReference type="OrthoDB" id="69461at2759"/>
<evidence type="ECO:0000313" key="12">
    <source>
        <dbReference type="Proteomes" id="UP000094444"/>
    </source>
</evidence>
<dbReference type="InterPro" id="IPR027538">
    <property type="entry name" value="Get1_fungi"/>
</dbReference>
<evidence type="ECO:0000313" key="11">
    <source>
        <dbReference type="EMBL" id="POS78655.1"/>
    </source>
</evidence>
<evidence type="ECO:0000256" key="8">
    <source>
        <dbReference type="HAMAP-Rule" id="MF_03113"/>
    </source>
</evidence>
<feature type="region of interest" description="Disordered" evidence="9">
    <location>
        <begin position="226"/>
        <end position="255"/>
    </location>
</feature>
<accession>A0A2P5I862</accession>
<sequence>MASLLIVIFVVELAVAVVNSIGAATINNLLWKLYIATPLGTSKQIRDQRELQSRYLKVRQDLASTSSQDEFAKWAKLRRQHDKMLEELEKMSPFPPCRKPQNIPPCLTKTPDPVVFLYDVPPPTENGIEGSKAAFDKTVNSARWLGTSGMRYFLPFWYSKTPMFWLPHGWFPYHAEWIISFPRAPIGSVSVASWQLACTGVITLVADTITAVISLVVAAMQGSKGKHAENPINASSATTDPTSSQGEKDGSKKEL</sequence>
<dbReference type="PANTHER" id="PTHR42650">
    <property type="entry name" value="TAIL-ANCHORED PROTEIN INSERTION RECEPTOR WRB"/>
    <property type="match status" value="1"/>
</dbReference>
<evidence type="ECO:0000256" key="3">
    <source>
        <dbReference type="ARBA" id="ARBA00022448"/>
    </source>
</evidence>
<evidence type="ECO:0000256" key="9">
    <source>
        <dbReference type="SAM" id="MobiDB-lite"/>
    </source>
</evidence>
<dbReference type="HAMAP" id="MF_03113">
    <property type="entry name" value="Get1"/>
    <property type="match status" value="1"/>
</dbReference>
<dbReference type="STRING" id="158607.A0A2P5I862"/>
<evidence type="ECO:0000256" key="2">
    <source>
        <dbReference type="ARBA" id="ARBA00010799"/>
    </source>
</evidence>
<reference evidence="11" key="1">
    <citation type="submission" date="2017-09" db="EMBL/GenBank/DDBJ databases">
        <title>Polyketide synthases of a Diaporthe helianthi virulent isolate.</title>
        <authorList>
            <person name="Baroncelli R."/>
        </authorList>
    </citation>
    <scope>NUCLEOTIDE SEQUENCE [LARGE SCALE GENOMIC DNA]</scope>
    <source>
        <strain evidence="11">7/96</strain>
    </source>
</reference>
<dbReference type="GO" id="GO:0043495">
    <property type="term" value="F:protein-membrane adaptor activity"/>
    <property type="evidence" value="ECO:0007669"/>
    <property type="project" value="TreeGrafter"/>
</dbReference>
<organism evidence="11 12">
    <name type="scientific">Diaporthe helianthi</name>
    <dbReference type="NCBI Taxonomy" id="158607"/>
    <lineage>
        <taxon>Eukaryota</taxon>
        <taxon>Fungi</taxon>
        <taxon>Dikarya</taxon>
        <taxon>Ascomycota</taxon>
        <taxon>Pezizomycotina</taxon>
        <taxon>Sordariomycetes</taxon>
        <taxon>Sordariomycetidae</taxon>
        <taxon>Diaporthales</taxon>
        <taxon>Diaporthaceae</taxon>
        <taxon>Diaporthe</taxon>
    </lineage>
</organism>
<keyword evidence="5 8" id="KW-0256">Endoplasmic reticulum</keyword>
<protein>
    <submittedName>
        <fullName evidence="11">CHD5 domain-containing protein</fullName>
    </submittedName>
</protein>
<feature type="chain" id="PRO_5015196874" evidence="10">
    <location>
        <begin position="17"/>
        <end position="255"/>
    </location>
</feature>
<keyword evidence="12" id="KW-1185">Reference proteome</keyword>
<gene>
    <name evidence="8" type="primary">GET1</name>
    <name evidence="11" type="ORF">DHEL01_v202963</name>
</gene>
<dbReference type="Gene3D" id="1.10.287.660">
    <property type="entry name" value="Helix hairpin bin"/>
    <property type="match status" value="1"/>
</dbReference>
<evidence type="ECO:0000256" key="10">
    <source>
        <dbReference type="SAM" id="SignalP"/>
    </source>
</evidence>
<dbReference type="PANTHER" id="PTHR42650:SF1">
    <property type="entry name" value="GUIDED ENTRY OF TAIL-ANCHORED PROTEINS FACTOR 1"/>
    <property type="match status" value="1"/>
</dbReference>
<evidence type="ECO:0000256" key="6">
    <source>
        <dbReference type="ARBA" id="ARBA00022989"/>
    </source>
</evidence>
<feature type="topological domain" description="Lumenal" evidence="8">
    <location>
        <begin position="1"/>
        <end position="4"/>
    </location>
</feature>
<keyword evidence="3 8" id="KW-0813">Transport</keyword>
<dbReference type="GO" id="GO:0005789">
    <property type="term" value="C:endoplasmic reticulum membrane"/>
    <property type="evidence" value="ECO:0007669"/>
    <property type="project" value="UniProtKB-SubCell"/>
</dbReference>
<dbReference type="GO" id="GO:0071816">
    <property type="term" value="P:tail-anchored membrane protein insertion into ER membrane"/>
    <property type="evidence" value="ECO:0007669"/>
    <property type="project" value="InterPro"/>
</dbReference>